<evidence type="ECO:0000256" key="1">
    <source>
        <dbReference type="SAM" id="MobiDB-lite"/>
    </source>
</evidence>
<name>A0A9E7K4Y3_9LILI</name>
<feature type="compositionally biased region" description="Basic residues" evidence="1">
    <location>
        <begin position="135"/>
        <end position="147"/>
    </location>
</feature>
<feature type="region of interest" description="Disordered" evidence="1">
    <location>
        <begin position="109"/>
        <end position="153"/>
    </location>
</feature>
<reference evidence="2" key="1">
    <citation type="submission" date="2022-05" db="EMBL/GenBank/DDBJ databases">
        <title>The Musa troglodytarum L. genome provides insights into the mechanism of non-climacteric behaviour and enrichment of carotenoids.</title>
        <authorList>
            <person name="Wang J."/>
        </authorList>
    </citation>
    <scope>NUCLEOTIDE SEQUENCE</scope>
    <source>
        <tissue evidence="2">Leaf</tissue>
    </source>
</reference>
<dbReference type="AlphaFoldDB" id="A0A9E7K4Y3"/>
<feature type="compositionally biased region" description="Polar residues" evidence="1">
    <location>
        <begin position="116"/>
        <end position="134"/>
    </location>
</feature>
<evidence type="ECO:0000313" key="3">
    <source>
        <dbReference type="Proteomes" id="UP001055439"/>
    </source>
</evidence>
<sequence>MWLVAMQEEMDTLQKNHTYDLVQLPQGMKALKNKLKKELSESFAMKDMRPAKQILGIHVDKDLTERETGDVSTVGRHGFTLRSKWDNLPYGLKGVSLPCPFRGRKWREKHTDAHETNNNNRKTQHLATEPSSNSKTHRTVHHAHLRSNPRSNPRIMLYPEGDSLAASSLVLSPRRRSFYGFMDLWLKGVWASYVVSGDYLHGDYLHAPTHSTRTPFAELLATYFGKGRFKFNPMTHLPCL</sequence>
<protein>
    <submittedName>
        <fullName evidence="2">Uncharacterized protein</fullName>
    </submittedName>
</protein>
<keyword evidence="3" id="KW-1185">Reference proteome</keyword>
<organism evidence="2 3">
    <name type="scientific">Musa troglodytarum</name>
    <name type="common">fe'i banana</name>
    <dbReference type="NCBI Taxonomy" id="320322"/>
    <lineage>
        <taxon>Eukaryota</taxon>
        <taxon>Viridiplantae</taxon>
        <taxon>Streptophyta</taxon>
        <taxon>Embryophyta</taxon>
        <taxon>Tracheophyta</taxon>
        <taxon>Spermatophyta</taxon>
        <taxon>Magnoliopsida</taxon>
        <taxon>Liliopsida</taxon>
        <taxon>Zingiberales</taxon>
        <taxon>Musaceae</taxon>
        <taxon>Musa</taxon>
    </lineage>
</organism>
<proteinExistence type="predicted"/>
<evidence type="ECO:0000313" key="2">
    <source>
        <dbReference type="EMBL" id="URE04669.1"/>
    </source>
</evidence>
<gene>
    <name evidence="2" type="ORF">MUK42_26835</name>
</gene>
<dbReference type="Proteomes" id="UP001055439">
    <property type="component" value="Chromosome 5"/>
</dbReference>
<accession>A0A9E7K4Y3</accession>
<dbReference type="EMBL" id="CP097507">
    <property type="protein sequence ID" value="URE04669.1"/>
    <property type="molecule type" value="Genomic_DNA"/>
</dbReference>